<feature type="compositionally biased region" description="Basic and acidic residues" evidence="4">
    <location>
        <begin position="61"/>
        <end position="72"/>
    </location>
</feature>
<gene>
    <name evidence="6" type="ORF">HBR001_LOCUS9194</name>
</gene>
<evidence type="ECO:0000256" key="4">
    <source>
        <dbReference type="SAM" id="MobiDB-lite"/>
    </source>
</evidence>
<feature type="domain" description="MI" evidence="5">
    <location>
        <begin position="1124"/>
        <end position="1246"/>
    </location>
</feature>
<evidence type="ECO:0000313" key="6">
    <source>
        <dbReference type="EMBL" id="CAI5742860.1"/>
    </source>
</evidence>
<keyword evidence="3" id="KW-0648">Protein biosynthesis</keyword>
<feature type="compositionally biased region" description="Basic and acidic residues" evidence="4">
    <location>
        <begin position="92"/>
        <end position="119"/>
    </location>
</feature>
<feature type="compositionally biased region" description="Basic and acidic residues" evidence="4">
    <location>
        <begin position="612"/>
        <end position="621"/>
    </location>
</feature>
<dbReference type="PANTHER" id="PTHR23253">
    <property type="entry name" value="EUKARYOTIC TRANSLATION INITIATION FACTOR 4 GAMMA"/>
    <property type="match status" value="1"/>
</dbReference>
<sequence>MDGKPCTGVNRRGGGRSRGYGRKQSSGAVTYRRVQIAADEFVEDTGGHTSATTKCRSVPGVRDDATSKDVEVSSHAPYESSLRSSLAATPDSVKRSERFVRGNRDSAVSNRDRSSERPKSLTPKKSAAQVPMKGLAPSSLRPSPSPQKETESTKAFVSSLAQSIGHGGFRDARASGGERSETRMQGSSLRRSISREPVNSMGTRKGSYRGKTLEYDDGSVSRRRPARKSSVDSVSSVRSDRSDRSHRSERYVEVNRPSNNGSLQSNRRLSGGWSGKAHFKPTTAGIASLTNSLRDVSHPKEHHTSERSFSRPAQDKPSRRSSLGDSASSLRAVSDTPAGSLEDRGDSNGDCSPNLQPSSSAHQNDGRSGSTSPKPKQSISAYETKDGSDTPVVGEAERTRRAVTLRERLELRKLGGGDSLAEKMKAPLGCASVTENRAQSRPFGVRREGAKEGAPMVVSTSKDERTREYYAKLDEENTAREALRRVTPYKSSLSSSSSLKAHMLPAPSTNAAPSRTFSSNPPTSVQTGLVPAQRSAGRASPHLAAPRMKKLQYSVAELRRLMSFAITKPTGLPDMKIVERIQLRDPRSVPKRSLGRLGVGSGIGRSIGRSIRKSDRPDIRPSVRGARNQVGLRDGRRDRQSRGGRGGGRGSRVGGSRGDYGRPPTPPLFDGPIEPLTVSENRWKPTKEKDVSGLEKTLSYIKSLLNKLTREKFTKLTNELCAIDIDSFVLLSSIVSIIMDKALEEPGFADVYSDLCKEFHTRTTKTTWSFLRVLSDEKGAFYWTAIDKATFESFVGPFDSPRSCLESVGADTSAATAPCDSASISSVQFRLYGEYLVVVGEKEPGAFYYSTRKVSDIRDDEPFGGPFESAHLARHAAATQTTFTRLLVNRCQVEFEKANKHIGPQQEKQDEDEVDPRRREVLAIRSKAKMLGNIRFIGELYKVDLIKQKGVQGCIFYLLGLELMPGVGGQEDQAQAVRFPDEVDLEALCKILVTAGKKFDQPNTKTIMQIIILRMVELSDDLKLPSRARFLVKDVLETRDHMWEPRRKEMQQKTLEEVRREAQKLQQQGKNAQHDDVQRRRLKTRVSSAQLAKQSSNLIVAKHIEPDEPEAPEPDNAKELSPAQLSTRIKSIIQEYISILDVDEAITCVQELPREPYHVAFAEQAIYTALEGKTSEREHAADLLVVLYERSVLDANSIQSALMNAMEFLEDMKIDLPLIHQYSALIFGRLVAAGCFGLSWVISGALAHCVECKLASQVLPEVLSVLEIESDERTVVRMLTDEEVTPESVLPAAMRNNEADVKAYLRESGMEIFFGGDSDEERELDPEIAGKMRSALEEYLSVKDFDEMMQCVEEVDVVADRWRHFVHIMLAFGLEATQSVRKDVAGLLEQLLATEKIASEDIEAAVESILDDYVDLLVDIPRLAVNLSELYMPLFAKQALSICWLSEACSHLVENGHAADVLDALLSAFGDSDALAAWWKSRSDADAIWTHLSPLDERLVRWKALLR</sequence>
<dbReference type="InterPro" id="IPR003890">
    <property type="entry name" value="MIF4G-like_typ-3"/>
</dbReference>
<evidence type="ECO:0000259" key="5">
    <source>
        <dbReference type="PROSITE" id="PS51366"/>
    </source>
</evidence>
<feature type="compositionally biased region" description="Polar residues" evidence="4">
    <location>
        <begin position="153"/>
        <end position="162"/>
    </location>
</feature>
<feature type="region of interest" description="Disordered" evidence="4">
    <location>
        <begin position="487"/>
        <end position="528"/>
    </location>
</feature>
<name>A0AAV0V4C7_HYABA</name>
<dbReference type="SUPFAM" id="SSF48371">
    <property type="entry name" value="ARM repeat"/>
    <property type="match status" value="4"/>
</dbReference>
<dbReference type="SMART" id="SM00544">
    <property type="entry name" value="MA3"/>
    <property type="match status" value="2"/>
</dbReference>
<keyword evidence="2" id="KW-0396">Initiation factor</keyword>
<dbReference type="Pfam" id="PF02847">
    <property type="entry name" value="MA3"/>
    <property type="match status" value="2"/>
</dbReference>
<organism evidence="6 7">
    <name type="scientific">Hyaloperonospora brassicae</name>
    <name type="common">Brassica downy mildew</name>
    <name type="synonym">Peronospora brassicae</name>
    <dbReference type="NCBI Taxonomy" id="162125"/>
    <lineage>
        <taxon>Eukaryota</taxon>
        <taxon>Sar</taxon>
        <taxon>Stramenopiles</taxon>
        <taxon>Oomycota</taxon>
        <taxon>Peronosporomycetes</taxon>
        <taxon>Peronosporales</taxon>
        <taxon>Peronosporaceae</taxon>
        <taxon>Hyaloperonospora</taxon>
    </lineage>
</organism>
<feature type="compositionally biased region" description="Basic and acidic residues" evidence="4">
    <location>
        <begin position="295"/>
        <end position="318"/>
    </location>
</feature>
<reference evidence="6" key="1">
    <citation type="submission" date="2022-12" db="EMBL/GenBank/DDBJ databases">
        <authorList>
            <person name="Webb A."/>
        </authorList>
    </citation>
    <scope>NUCLEOTIDE SEQUENCE</scope>
    <source>
        <strain evidence="6">Hp1</strain>
    </source>
</reference>
<dbReference type="InterPro" id="IPR016024">
    <property type="entry name" value="ARM-type_fold"/>
</dbReference>
<feature type="region of interest" description="Disordered" evidence="4">
    <location>
        <begin position="589"/>
        <end position="680"/>
    </location>
</feature>
<accession>A0AAV0V4C7</accession>
<evidence type="ECO:0000256" key="3">
    <source>
        <dbReference type="ARBA" id="ARBA00022917"/>
    </source>
</evidence>
<comment type="caution">
    <text evidence="6">The sequence shown here is derived from an EMBL/GenBank/DDBJ whole genome shotgun (WGS) entry which is preliminary data.</text>
</comment>
<feature type="compositionally biased region" description="Polar residues" evidence="4">
    <location>
        <begin position="256"/>
        <end position="268"/>
    </location>
</feature>
<dbReference type="Pfam" id="PF02854">
    <property type="entry name" value="MIF4G"/>
    <property type="match status" value="2"/>
</dbReference>
<feature type="domain" description="MI" evidence="5">
    <location>
        <begin position="1327"/>
        <end position="1450"/>
    </location>
</feature>
<feature type="compositionally biased region" description="Low complexity" evidence="4">
    <location>
        <begin position="320"/>
        <end position="332"/>
    </location>
</feature>
<dbReference type="Gene3D" id="1.25.40.180">
    <property type="match status" value="4"/>
</dbReference>
<dbReference type="GO" id="GO:0016281">
    <property type="term" value="C:eukaryotic translation initiation factor 4F complex"/>
    <property type="evidence" value="ECO:0007669"/>
    <property type="project" value="TreeGrafter"/>
</dbReference>
<feature type="region of interest" description="Disordered" evidence="4">
    <location>
        <begin position="1"/>
        <end position="399"/>
    </location>
</feature>
<feature type="compositionally biased region" description="Basic and acidic residues" evidence="4">
    <location>
        <begin position="168"/>
        <end position="182"/>
    </location>
</feature>
<feature type="compositionally biased region" description="Polar residues" evidence="4">
    <location>
        <begin position="349"/>
        <end position="381"/>
    </location>
</feature>
<feature type="region of interest" description="Disordered" evidence="4">
    <location>
        <begin position="1059"/>
        <end position="1081"/>
    </location>
</feature>
<comment type="similarity">
    <text evidence="1">Belongs to the eukaryotic initiation factor 4G family.</text>
</comment>
<feature type="compositionally biased region" description="Basic and acidic residues" evidence="4">
    <location>
        <begin position="238"/>
        <end position="253"/>
    </location>
</feature>
<keyword evidence="7" id="KW-1185">Reference proteome</keyword>
<proteinExistence type="inferred from homology"/>
<evidence type="ECO:0000256" key="1">
    <source>
        <dbReference type="ARBA" id="ARBA00005775"/>
    </source>
</evidence>
<dbReference type="GO" id="GO:0003743">
    <property type="term" value="F:translation initiation factor activity"/>
    <property type="evidence" value="ECO:0007669"/>
    <property type="project" value="UniProtKB-KW"/>
</dbReference>
<dbReference type="GO" id="GO:0003729">
    <property type="term" value="F:mRNA binding"/>
    <property type="evidence" value="ECO:0007669"/>
    <property type="project" value="TreeGrafter"/>
</dbReference>
<evidence type="ECO:0000256" key="2">
    <source>
        <dbReference type="ARBA" id="ARBA00022540"/>
    </source>
</evidence>
<dbReference type="PANTHER" id="PTHR23253:SF9">
    <property type="entry name" value="EUKARYOTIC TRANSLATION INITIATION FACTOR 4 GAMMA 2"/>
    <property type="match status" value="1"/>
</dbReference>
<feature type="compositionally biased region" description="Polar residues" evidence="4">
    <location>
        <begin position="507"/>
        <end position="527"/>
    </location>
</feature>
<dbReference type="SMART" id="SM00543">
    <property type="entry name" value="MIF4G"/>
    <property type="match status" value="1"/>
</dbReference>
<feature type="compositionally biased region" description="Gly residues" evidence="4">
    <location>
        <begin position="643"/>
        <end position="658"/>
    </location>
</feature>
<dbReference type="InterPro" id="IPR003891">
    <property type="entry name" value="Initiation_fac_eIF4g_MI"/>
</dbReference>
<protein>
    <recommendedName>
        <fullName evidence="5">MI domain-containing protein</fullName>
    </recommendedName>
</protein>
<dbReference type="EMBL" id="CANTFL010001479">
    <property type="protein sequence ID" value="CAI5742860.1"/>
    <property type="molecule type" value="Genomic_DNA"/>
</dbReference>
<evidence type="ECO:0000313" key="7">
    <source>
        <dbReference type="Proteomes" id="UP001162031"/>
    </source>
</evidence>
<dbReference type="Proteomes" id="UP001162031">
    <property type="component" value="Unassembled WGS sequence"/>
</dbReference>
<dbReference type="PROSITE" id="PS51366">
    <property type="entry name" value="MI"/>
    <property type="match status" value="2"/>
</dbReference>